<dbReference type="Pfam" id="PF10645">
    <property type="entry name" value="Carb_bind"/>
    <property type="match status" value="1"/>
</dbReference>
<organism evidence="3 4">
    <name type="scientific">Schizothecium vesticola</name>
    <dbReference type="NCBI Taxonomy" id="314040"/>
    <lineage>
        <taxon>Eukaryota</taxon>
        <taxon>Fungi</taxon>
        <taxon>Dikarya</taxon>
        <taxon>Ascomycota</taxon>
        <taxon>Pezizomycotina</taxon>
        <taxon>Sordariomycetes</taxon>
        <taxon>Sordariomycetidae</taxon>
        <taxon>Sordariales</taxon>
        <taxon>Schizotheciaceae</taxon>
        <taxon>Schizothecium</taxon>
    </lineage>
</organism>
<dbReference type="InterPro" id="IPR052820">
    <property type="entry name" value="PhiA_domain"/>
</dbReference>
<protein>
    <submittedName>
        <fullName evidence="3">Carbohydrate binding-domain-containing protein</fullName>
    </submittedName>
</protein>
<dbReference type="PANTHER" id="PTHR42047:SF1">
    <property type="entry name" value="PROTEIN, PUTATIVE (AFU_ORTHOLOGUE AFUA_6G03560)-RELATED"/>
    <property type="match status" value="1"/>
</dbReference>
<evidence type="ECO:0000313" key="3">
    <source>
        <dbReference type="EMBL" id="KAK0738285.1"/>
    </source>
</evidence>
<feature type="signal peptide" evidence="1">
    <location>
        <begin position="1"/>
        <end position="19"/>
    </location>
</feature>
<dbReference type="GO" id="GO:0030246">
    <property type="term" value="F:carbohydrate binding"/>
    <property type="evidence" value="ECO:0007669"/>
    <property type="project" value="InterPro"/>
</dbReference>
<feature type="chain" id="PRO_5041281334" evidence="1">
    <location>
        <begin position="20"/>
        <end position="249"/>
    </location>
</feature>
<gene>
    <name evidence="3" type="ORF">B0T18DRAFT_450283</name>
</gene>
<sequence>MVRSSLLVALATATTASLALETCGQAQYDPTQFTCHASTVLCPILAGEPLALCSGACFSRFQYTCTAPPASALALLPPIPQGTPFSLFVSNPALPALHGQPVTASGLRLHLAGRTGSYCPDVVGAACTTLANVTAFVSYNGLLSMNTMVPGGQQAYFGPQGEVGYTQAHSASMPAGSRQTGFGVYVGGGMVNVNGGGLGWAACPPTESSGRIGWGLVARGVGGGNATGCTPVNLEVKVLEKGASVWQYT</sequence>
<keyword evidence="4" id="KW-1185">Reference proteome</keyword>
<evidence type="ECO:0000313" key="4">
    <source>
        <dbReference type="Proteomes" id="UP001172155"/>
    </source>
</evidence>
<name>A0AA40BQ05_9PEZI</name>
<proteinExistence type="predicted"/>
<dbReference type="EMBL" id="JAUKUD010000007">
    <property type="protein sequence ID" value="KAK0738285.1"/>
    <property type="molecule type" value="Genomic_DNA"/>
</dbReference>
<evidence type="ECO:0000259" key="2">
    <source>
        <dbReference type="Pfam" id="PF10645"/>
    </source>
</evidence>
<dbReference type="InterPro" id="IPR018909">
    <property type="entry name" value="Eng1_septum"/>
</dbReference>
<dbReference type="AlphaFoldDB" id="A0AA40BQ05"/>
<dbReference type="PANTHER" id="PTHR42047">
    <property type="entry name" value="PROTEIN, PUTATIVE (AFU_ORTHOLOGUE AFUA_6G03560)-RELATED"/>
    <property type="match status" value="1"/>
</dbReference>
<evidence type="ECO:0000256" key="1">
    <source>
        <dbReference type="SAM" id="SignalP"/>
    </source>
</evidence>
<dbReference type="Proteomes" id="UP001172155">
    <property type="component" value="Unassembled WGS sequence"/>
</dbReference>
<reference evidence="3" key="1">
    <citation type="submission" date="2023-06" db="EMBL/GenBank/DDBJ databases">
        <title>Genome-scale phylogeny and comparative genomics of the fungal order Sordariales.</title>
        <authorList>
            <consortium name="Lawrence Berkeley National Laboratory"/>
            <person name="Hensen N."/>
            <person name="Bonometti L."/>
            <person name="Westerberg I."/>
            <person name="Brannstrom I.O."/>
            <person name="Guillou S."/>
            <person name="Cros-Aarteil S."/>
            <person name="Calhoun S."/>
            <person name="Haridas S."/>
            <person name="Kuo A."/>
            <person name="Mondo S."/>
            <person name="Pangilinan J."/>
            <person name="Riley R."/>
            <person name="LaButti K."/>
            <person name="Andreopoulos B."/>
            <person name="Lipzen A."/>
            <person name="Chen C."/>
            <person name="Yanf M."/>
            <person name="Daum C."/>
            <person name="Ng V."/>
            <person name="Clum A."/>
            <person name="Steindorff A."/>
            <person name="Ohm R."/>
            <person name="Martin F."/>
            <person name="Silar P."/>
            <person name="Natvig D."/>
            <person name="Lalanne C."/>
            <person name="Gautier V."/>
            <person name="Ament-velasquez S.L."/>
            <person name="Kruys A."/>
            <person name="Hutchinson M.I."/>
            <person name="Powell A.J."/>
            <person name="Barry K."/>
            <person name="Miller A.N."/>
            <person name="Grigoriev I.V."/>
            <person name="Debuchy R."/>
            <person name="Gladieux P."/>
            <person name="Thoren M.H."/>
            <person name="Johannesson H."/>
        </authorList>
    </citation>
    <scope>NUCLEOTIDE SEQUENCE</scope>
    <source>
        <strain evidence="3">SMH3187-1</strain>
    </source>
</reference>
<comment type="caution">
    <text evidence="3">The sequence shown here is derived from an EMBL/GenBank/DDBJ whole genome shotgun (WGS) entry which is preliminary data.</text>
</comment>
<accession>A0AA40BQ05</accession>
<feature type="domain" description="Endo-1,3(4)-beta-glucanase 1 carbohydrate binding" evidence="2">
    <location>
        <begin position="22"/>
        <end position="66"/>
    </location>
</feature>
<keyword evidence="1" id="KW-0732">Signal</keyword>